<evidence type="ECO:0000313" key="9">
    <source>
        <dbReference type="EMBL" id="MBC2398176.1"/>
    </source>
</evidence>
<dbReference type="SUPFAM" id="SSF52172">
    <property type="entry name" value="CheY-like"/>
    <property type="match status" value="1"/>
</dbReference>
<name>A0A923EBF9_CLOTT</name>
<keyword evidence="10" id="KW-1185">Reference proteome</keyword>
<dbReference type="PROSITE" id="PS00041">
    <property type="entry name" value="HTH_ARAC_FAMILY_1"/>
    <property type="match status" value="1"/>
</dbReference>
<keyword evidence="4" id="KW-0804">Transcription</keyword>
<dbReference type="GO" id="GO:0000160">
    <property type="term" value="P:phosphorelay signal transduction system"/>
    <property type="evidence" value="ECO:0007669"/>
    <property type="project" value="InterPro"/>
</dbReference>
<dbReference type="PROSITE" id="PS01124">
    <property type="entry name" value="HTH_ARAC_FAMILY_2"/>
    <property type="match status" value="1"/>
</dbReference>
<dbReference type="CDD" id="cd17536">
    <property type="entry name" value="REC_YesN-like"/>
    <property type="match status" value="1"/>
</dbReference>
<evidence type="ECO:0000256" key="1">
    <source>
        <dbReference type="ARBA" id="ARBA00018672"/>
    </source>
</evidence>
<dbReference type="RefSeq" id="WP_035145581.1">
    <property type="nucleotide sequence ID" value="NZ_JAAZWO010000011.1"/>
</dbReference>
<dbReference type="InterPro" id="IPR020449">
    <property type="entry name" value="Tscrpt_reg_AraC-type_HTH"/>
</dbReference>
<dbReference type="GO" id="GO:0003700">
    <property type="term" value="F:DNA-binding transcription factor activity"/>
    <property type="evidence" value="ECO:0007669"/>
    <property type="project" value="InterPro"/>
</dbReference>
<evidence type="ECO:0000256" key="5">
    <source>
        <dbReference type="ARBA" id="ARBA00024867"/>
    </source>
</evidence>
<feature type="domain" description="HTH araC/xylS-type" evidence="7">
    <location>
        <begin position="353"/>
        <end position="451"/>
    </location>
</feature>
<evidence type="ECO:0000259" key="7">
    <source>
        <dbReference type="PROSITE" id="PS01124"/>
    </source>
</evidence>
<dbReference type="Pfam" id="PF00072">
    <property type="entry name" value="Response_reg"/>
    <property type="match status" value="1"/>
</dbReference>
<protein>
    <recommendedName>
        <fullName evidence="1">Stage 0 sporulation protein A homolog</fullName>
    </recommendedName>
</protein>
<dbReference type="GO" id="GO:0043565">
    <property type="term" value="F:sequence-specific DNA binding"/>
    <property type="evidence" value="ECO:0007669"/>
    <property type="project" value="InterPro"/>
</dbReference>
<accession>A0A923EBF9</accession>
<dbReference type="Gene3D" id="3.40.50.2300">
    <property type="match status" value="1"/>
</dbReference>
<dbReference type="EMBL" id="JAAZWO010000011">
    <property type="protein sequence ID" value="MBC2398176.1"/>
    <property type="molecule type" value="Genomic_DNA"/>
</dbReference>
<proteinExistence type="predicted"/>
<dbReference type="InterPro" id="IPR001789">
    <property type="entry name" value="Sig_transdc_resp-reg_receiver"/>
</dbReference>
<evidence type="ECO:0000256" key="3">
    <source>
        <dbReference type="ARBA" id="ARBA00023125"/>
    </source>
</evidence>
<dbReference type="SMART" id="SM00342">
    <property type="entry name" value="HTH_ARAC"/>
    <property type="match status" value="1"/>
</dbReference>
<dbReference type="Pfam" id="PF12833">
    <property type="entry name" value="HTH_18"/>
    <property type="match status" value="1"/>
</dbReference>
<dbReference type="InterPro" id="IPR009057">
    <property type="entry name" value="Homeodomain-like_sf"/>
</dbReference>
<comment type="function">
    <text evidence="5">May play the central regulatory role in sporulation. It may be an element of the effector pathway responsible for the activation of sporulation genes in response to nutritional stress. Spo0A may act in concert with spo0H (a sigma factor) to control the expression of some genes that are critical to the sporulation process.</text>
</comment>
<evidence type="ECO:0000256" key="2">
    <source>
        <dbReference type="ARBA" id="ARBA00023015"/>
    </source>
</evidence>
<feature type="domain" description="Response regulatory" evidence="8">
    <location>
        <begin position="3"/>
        <end position="120"/>
    </location>
</feature>
<dbReference type="PROSITE" id="PS50110">
    <property type="entry name" value="RESPONSE_REGULATORY"/>
    <property type="match status" value="1"/>
</dbReference>
<dbReference type="Gene3D" id="1.10.10.60">
    <property type="entry name" value="Homeodomain-like"/>
    <property type="match status" value="2"/>
</dbReference>
<dbReference type="SUPFAM" id="SSF46689">
    <property type="entry name" value="Homeodomain-like"/>
    <property type="match status" value="2"/>
</dbReference>
<evidence type="ECO:0000256" key="4">
    <source>
        <dbReference type="ARBA" id="ARBA00023163"/>
    </source>
</evidence>
<dbReference type="Proteomes" id="UP000563151">
    <property type="component" value="Unassembled WGS sequence"/>
</dbReference>
<sequence length="453" mass="53844">MWKLLIADDEALERKVIKSTLIKKYGDKITVFEGKNGREAIEIADKEKPDIFIMDIKMPGINGIESIKEIRKIHKDAYFIILTAYDYFNFAKEAIECNVKEYLLKPFNRETFLEKMDKAIQYMKERKSKKKKELILKEQIYNVKPMIENELSYSIISNSLNLIDYHMCMECLDMNFKLGYAMIIKINKKYSYRSMNDNEKKIIKSNISEFIRELMNRYYKFLVNSSFTKNIVVFVQNDIKNDYSVRIDSINFGRRLRKEVKEKFAMSLSIGIGKQYSGIDNLIQSYKEAYISLNHNIPDVNVKHFQDIITIISQNHIKNNEDKNYKYIEESNIENNISDLYKNDENNSKCILLKSIEYIKNNYNKDITLDKLANKFNLSPYYFSRIFKEFTGLNYSEYVTDIRIEKAKEMLKQQQLSIKEICFKVGYNDPNYFSRVFKKVEKISPKEYKDNIK</sequence>
<dbReference type="InterPro" id="IPR018060">
    <property type="entry name" value="HTH_AraC"/>
</dbReference>
<evidence type="ECO:0000259" key="8">
    <source>
        <dbReference type="PROSITE" id="PS50110"/>
    </source>
</evidence>
<keyword evidence="6" id="KW-0597">Phosphoprotein</keyword>
<keyword evidence="2" id="KW-0805">Transcription regulation</keyword>
<keyword evidence="3" id="KW-0238">DNA-binding</keyword>
<comment type="caution">
    <text evidence="9">The sequence shown here is derived from an EMBL/GenBank/DDBJ whole genome shotgun (WGS) entry which is preliminary data.</text>
</comment>
<dbReference type="InterPro" id="IPR011006">
    <property type="entry name" value="CheY-like_superfamily"/>
</dbReference>
<dbReference type="SMART" id="SM00448">
    <property type="entry name" value="REC"/>
    <property type="match status" value="1"/>
</dbReference>
<dbReference type="PANTHER" id="PTHR43280">
    <property type="entry name" value="ARAC-FAMILY TRANSCRIPTIONAL REGULATOR"/>
    <property type="match status" value="1"/>
</dbReference>
<evidence type="ECO:0000313" key="10">
    <source>
        <dbReference type="Proteomes" id="UP000563151"/>
    </source>
</evidence>
<dbReference type="PANTHER" id="PTHR43280:SF10">
    <property type="entry name" value="REGULATORY PROTEIN POCR"/>
    <property type="match status" value="1"/>
</dbReference>
<evidence type="ECO:0000256" key="6">
    <source>
        <dbReference type="PROSITE-ProRule" id="PRU00169"/>
    </source>
</evidence>
<reference evidence="9 10" key="1">
    <citation type="submission" date="2020-04" db="EMBL/GenBank/DDBJ databases">
        <title>Genomic insights into acetone-butanol-ethanol (ABE) fermentation by sequencing solventogenic clostridia strains.</title>
        <authorList>
            <person name="Brown S."/>
        </authorList>
    </citation>
    <scope>NUCLEOTIDE SEQUENCE [LARGE SCALE GENOMIC DNA]</scope>
    <source>
        <strain evidence="9 10">DJ011</strain>
    </source>
</reference>
<organism evidence="9 10">
    <name type="scientific">Clostridium tetanomorphum</name>
    <dbReference type="NCBI Taxonomy" id="1553"/>
    <lineage>
        <taxon>Bacteria</taxon>
        <taxon>Bacillati</taxon>
        <taxon>Bacillota</taxon>
        <taxon>Clostridia</taxon>
        <taxon>Eubacteriales</taxon>
        <taxon>Clostridiaceae</taxon>
        <taxon>Clostridium</taxon>
    </lineage>
</organism>
<dbReference type="PRINTS" id="PR00032">
    <property type="entry name" value="HTHARAC"/>
</dbReference>
<dbReference type="InterPro" id="IPR018062">
    <property type="entry name" value="HTH_AraC-typ_CS"/>
</dbReference>
<feature type="modified residue" description="4-aspartylphosphate" evidence="6">
    <location>
        <position position="55"/>
    </location>
</feature>
<gene>
    <name evidence="9" type="ORF">HGG79_10365</name>
</gene>
<dbReference type="AlphaFoldDB" id="A0A923EBF9"/>